<evidence type="ECO:0000313" key="3">
    <source>
        <dbReference type="Proteomes" id="UP000189739"/>
    </source>
</evidence>
<feature type="transmembrane region" description="Helical" evidence="1">
    <location>
        <begin position="70"/>
        <end position="93"/>
    </location>
</feature>
<keyword evidence="1" id="KW-1133">Transmembrane helix</keyword>
<gene>
    <name evidence="2" type="ORF">BC343_26940</name>
</gene>
<dbReference type="AlphaFoldDB" id="A0A1S9PGU4"/>
<sequence>MQQTFSLTGKRTQIMITILSVTPAILLFLDTDRQIQIAFILTLIASAVPSYFAGRVISRKLRKAGNRFPGLAGVLAFLFCFVAIFFIIVIIILSQMEFRR</sequence>
<name>A0A1S9PGU4_9SPHI</name>
<feature type="transmembrane region" description="Helical" evidence="1">
    <location>
        <begin position="35"/>
        <end position="58"/>
    </location>
</feature>
<dbReference type="Proteomes" id="UP000189739">
    <property type="component" value="Unassembled WGS sequence"/>
</dbReference>
<dbReference type="EMBL" id="MBTF01000009">
    <property type="protein sequence ID" value="OOQ60159.1"/>
    <property type="molecule type" value="Genomic_DNA"/>
</dbReference>
<protein>
    <submittedName>
        <fullName evidence="2">Uncharacterized protein</fullName>
    </submittedName>
</protein>
<comment type="caution">
    <text evidence="2">The sequence shown here is derived from an EMBL/GenBank/DDBJ whole genome shotgun (WGS) entry which is preliminary data.</text>
</comment>
<feature type="transmembrane region" description="Helical" evidence="1">
    <location>
        <begin position="12"/>
        <end position="29"/>
    </location>
</feature>
<accession>A0A1S9PGU4</accession>
<keyword evidence="1" id="KW-0472">Membrane</keyword>
<evidence type="ECO:0000256" key="1">
    <source>
        <dbReference type="SAM" id="Phobius"/>
    </source>
</evidence>
<evidence type="ECO:0000313" key="2">
    <source>
        <dbReference type="EMBL" id="OOQ60159.1"/>
    </source>
</evidence>
<organism evidence="2 3">
    <name type="scientific">Mucilaginibacter pedocola</name>
    <dbReference type="NCBI Taxonomy" id="1792845"/>
    <lineage>
        <taxon>Bacteria</taxon>
        <taxon>Pseudomonadati</taxon>
        <taxon>Bacteroidota</taxon>
        <taxon>Sphingobacteriia</taxon>
        <taxon>Sphingobacteriales</taxon>
        <taxon>Sphingobacteriaceae</taxon>
        <taxon>Mucilaginibacter</taxon>
    </lineage>
</organism>
<keyword evidence="3" id="KW-1185">Reference proteome</keyword>
<keyword evidence="1" id="KW-0812">Transmembrane</keyword>
<proteinExistence type="predicted"/>
<reference evidence="2 3" key="1">
    <citation type="submission" date="2016-07" db="EMBL/GenBank/DDBJ databases">
        <title>Genomic analysis of zinc-resistant bacterium Mucilaginibacter pedocola TBZ30.</title>
        <authorList>
            <person name="Huang J."/>
            <person name="Tang J."/>
        </authorList>
    </citation>
    <scope>NUCLEOTIDE SEQUENCE [LARGE SCALE GENOMIC DNA]</scope>
    <source>
        <strain evidence="2 3">TBZ30</strain>
    </source>
</reference>